<feature type="compositionally biased region" description="Basic and acidic residues" evidence="1">
    <location>
        <begin position="189"/>
        <end position="204"/>
    </location>
</feature>
<accession>A0A1I4HXL7</accession>
<dbReference type="STRING" id="254406.SAMN04488042_101311"/>
<keyword evidence="2" id="KW-0472">Membrane</keyword>
<sequence>MRLTCPNCGAQYEVPDDVIPLAGRDVQCSNCGDTWFQSHPEVETPQEDEPFALSEHLPEEETEDENADDTPPFDEVEPPEISLGDEDEAPDAEGDGLLDEAEEDWELESDPWQEDAWAEDTTAAEESTQDTETDPAKDDLWGDDDETGDDTDADDTDAVDTDADDALEEEPAVPDAPTRRGLDPAIADVLREEAEHEARVRAAETLETQTELGLHAPETESDRHALQAKARMRRLRGLPTEEDEPSAPAEPMAHKAESRRELLPDIEEINSTLRGSSEASLSPNADPAVSSEASRKRGFRIGFVIVLLLALLAILAYSKHQEIAAAYPPAAPYLESFVSGANNGRVWLDSQVTNLFLMLNNIASGS</sequence>
<dbReference type="NCBIfam" id="TIGR02098">
    <property type="entry name" value="MJ0042_CXXC"/>
    <property type="match status" value="1"/>
</dbReference>
<keyword evidence="2" id="KW-0812">Transmembrane</keyword>
<dbReference type="EMBL" id="FOTQ01000001">
    <property type="protein sequence ID" value="SFL46804.1"/>
    <property type="molecule type" value="Genomic_DNA"/>
</dbReference>
<protein>
    <submittedName>
        <fullName evidence="4">MJ0042 family finger-like domain-containing protein</fullName>
    </submittedName>
</protein>
<feature type="compositionally biased region" description="Acidic residues" evidence="1">
    <location>
        <begin position="141"/>
        <end position="172"/>
    </location>
</feature>
<evidence type="ECO:0000313" key="4">
    <source>
        <dbReference type="EMBL" id="SFL46804.1"/>
    </source>
</evidence>
<feature type="transmembrane region" description="Helical" evidence="2">
    <location>
        <begin position="298"/>
        <end position="317"/>
    </location>
</feature>
<feature type="domain" description="Zinc finger/thioredoxin putative" evidence="3">
    <location>
        <begin position="1"/>
        <end position="36"/>
    </location>
</feature>
<dbReference type="Pfam" id="PF13717">
    <property type="entry name" value="Zn_ribbon_4"/>
    <property type="match status" value="1"/>
</dbReference>
<evidence type="ECO:0000256" key="1">
    <source>
        <dbReference type="SAM" id="MobiDB-lite"/>
    </source>
</evidence>
<keyword evidence="5" id="KW-1185">Reference proteome</keyword>
<dbReference type="InterPro" id="IPR011723">
    <property type="entry name" value="Znf/thioredoxin_put"/>
</dbReference>
<feature type="compositionally biased region" description="Acidic residues" evidence="1">
    <location>
        <begin position="58"/>
        <end position="118"/>
    </location>
</feature>
<feature type="region of interest" description="Disordered" evidence="1">
    <location>
        <begin position="237"/>
        <end position="260"/>
    </location>
</feature>
<keyword evidence="2" id="KW-1133">Transmembrane helix</keyword>
<organism evidence="4 5">
    <name type="scientific">Shimia aestuarii</name>
    <dbReference type="NCBI Taxonomy" id="254406"/>
    <lineage>
        <taxon>Bacteria</taxon>
        <taxon>Pseudomonadati</taxon>
        <taxon>Pseudomonadota</taxon>
        <taxon>Alphaproteobacteria</taxon>
        <taxon>Rhodobacterales</taxon>
        <taxon>Roseobacteraceae</taxon>
    </lineage>
</organism>
<name>A0A1I4HXL7_9RHOB</name>
<proteinExistence type="predicted"/>
<evidence type="ECO:0000256" key="2">
    <source>
        <dbReference type="SAM" id="Phobius"/>
    </source>
</evidence>
<gene>
    <name evidence="4" type="ORF">SAMN04488042_101311</name>
</gene>
<evidence type="ECO:0000313" key="5">
    <source>
        <dbReference type="Proteomes" id="UP000199144"/>
    </source>
</evidence>
<dbReference type="AlphaFoldDB" id="A0A1I4HXL7"/>
<feature type="region of interest" description="Disordered" evidence="1">
    <location>
        <begin position="30"/>
        <end position="225"/>
    </location>
</feature>
<dbReference type="RefSeq" id="WP_093090224.1">
    <property type="nucleotide sequence ID" value="NZ_FOTQ01000001.1"/>
</dbReference>
<evidence type="ECO:0000259" key="3">
    <source>
        <dbReference type="Pfam" id="PF13717"/>
    </source>
</evidence>
<reference evidence="4 5" key="1">
    <citation type="submission" date="2016-10" db="EMBL/GenBank/DDBJ databases">
        <authorList>
            <person name="de Groot N.N."/>
        </authorList>
    </citation>
    <scope>NUCLEOTIDE SEQUENCE [LARGE SCALE GENOMIC DNA]</scope>
    <source>
        <strain evidence="4 5">DSM 15283</strain>
    </source>
</reference>
<dbReference type="Proteomes" id="UP000199144">
    <property type="component" value="Unassembled WGS sequence"/>
</dbReference>
<dbReference type="OrthoDB" id="7159357at2"/>